<sequence length="87" mass="9049">MIVRVVAEGEADGAVTEVPITPLTTCRDVVECCRDPGDEPCCLVGTCLDKDVSAPASPQQADSEDRSRPSVLVAPMAVPKVGGIRTP</sequence>
<reference evidence="3" key="1">
    <citation type="submission" date="2021-07" db="EMBL/GenBank/DDBJ databases">
        <authorList>
            <person name="Catto M.A."/>
            <person name="Jacobson A."/>
            <person name="Kennedy G."/>
            <person name="Labadie P."/>
            <person name="Hunt B.G."/>
            <person name="Srinivasan R."/>
        </authorList>
    </citation>
    <scope>NUCLEOTIDE SEQUENCE</scope>
    <source>
        <strain evidence="3">PL_HMW_Pooled</strain>
        <tissue evidence="3">Head</tissue>
    </source>
</reference>
<dbReference type="AlphaFoldDB" id="A0AAE1L9G6"/>
<dbReference type="Pfam" id="PF21712">
    <property type="entry name" value="RASSF8-10_RA"/>
    <property type="match status" value="1"/>
</dbReference>
<feature type="domain" description="Ras association" evidence="2">
    <location>
        <begin position="1"/>
        <end position="48"/>
    </location>
</feature>
<dbReference type="Proteomes" id="UP001219518">
    <property type="component" value="Unassembled WGS sequence"/>
</dbReference>
<evidence type="ECO:0000256" key="1">
    <source>
        <dbReference type="SAM" id="MobiDB-lite"/>
    </source>
</evidence>
<evidence type="ECO:0000313" key="3">
    <source>
        <dbReference type="EMBL" id="KAK3911373.1"/>
    </source>
</evidence>
<evidence type="ECO:0000313" key="4">
    <source>
        <dbReference type="Proteomes" id="UP001219518"/>
    </source>
</evidence>
<reference evidence="3" key="2">
    <citation type="journal article" date="2023" name="BMC Genomics">
        <title>Pest status, molecular evolution, and epigenetic factors derived from the genome assembly of Frankliniella fusca, a thysanopteran phytovirus vector.</title>
        <authorList>
            <person name="Catto M.A."/>
            <person name="Labadie P.E."/>
            <person name="Jacobson A.L."/>
            <person name="Kennedy G.G."/>
            <person name="Srinivasan R."/>
            <person name="Hunt B.G."/>
        </authorList>
    </citation>
    <scope>NUCLEOTIDE SEQUENCE</scope>
    <source>
        <strain evidence="3">PL_HMW_Pooled</strain>
    </source>
</reference>
<proteinExistence type="predicted"/>
<comment type="caution">
    <text evidence="3">The sequence shown here is derived from an EMBL/GenBank/DDBJ whole genome shotgun (WGS) entry which is preliminary data.</text>
</comment>
<evidence type="ECO:0000259" key="2">
    <source>
        <dbReference type="Pfam" id="PF21712"/>
    </source>
</evidence>
<gene>
    <name evidence="3" type="ORF">KUF71_021154</name>
</gene>
<dbReference type="Gene3D" id="3.10.20.90">
    <property type="entry name" value="Phosphatidylinositol 3-kinase Catalytic Subunit, Chain A, domain 1"/>
    <property type="match status" value="1"/>
</dbReference>
<organism evidence="3 4">
    <name type="scientific">Frankliniella fusca</name>
    <dbReference type="NCBI Taxonomy" id="407009"/>
    <lineage>
        <taxon>Eukaryota</taxon>
        <taxon>Metazoa</taxon>
        <taxon>Ecdysozoa</taxon>
        <taxon>Arthropoda</taxon>
        <taxon>Hexapoda</taxon>
        <taxon>Insecta</taxon>
        <taxon>Pterygota</taxon>
        <taxon>Neoptera</taxon>
        <taxon>Paraneoptera</taxon>
        <taxon>Thysanoptera</taxon>
        <taxon>Terebrantia</taxon>
        <taxon>Thripoidea</taxon>
        <taxon>Thripidae</taxon>
        <taxon>Frankliniella</taxon>
    </lineage>
</organism>
<feature type="region of interest" description="Disordered" evidence="1">
    <location>
        <begin position="52"/>
        <end position="75"/>
    </location>
</feature>
<keyword evidence="4" id="KW-1185">Reference proteome</keyword>
<dbReference type="EMBL" id="JAHWGI010000261">
    <property type="protein sequence ID" value="KAK3911373.1"/>
    <property type="molecule type" value="Genomic_DNA"/>
</dbReference>
<protein>
    <submittedName>
        <fullName evidence="3">Apoptosis-stimulating of p53 protein 1</fullName>
    </submittedName>
</protein>
<accession>A0AAE1L9G6</accession>
<dbReference type="InterPro" id="IPR048945">
    <property type="entry name" value="RASSF8/10_RA"/>
</dbReference>
<name>A0AAE1L9G6_9NEOP</name>